<evidence type="ECO:0000313" key="2">
    <source>
        <dbReference type="Proteomes" id="UP001162992"/>
    </source>
</evidence>
<reference evidence="2" key="1">
    <citation type="journal article" date="2024" name="Proc. Natl. Acad. Sci. U.S.A.">
        <title>Extraordinary preservation of gene collinearity over three hundred million years revealed in homosporous lycophytes.</title>
        <authorList>
            <person name="Li C."/>
            <person name="Wickell D."/>
            <person name="Kuo L.Y."/>
            <person name="Chen X."/>
            <person name="Nie B."/>
            <person name="Liao X."/>
            <person name="Peng D."/>
            <person name="Ji J."/>
            <person name="Jenkins J."/>
            <person name="Williams M."/>
            <person name="Shu S."/>
            <person name="Plott C."/>
            <person name="Barry K."/>
            <person name="Rajasekar S."/>
            <person name="Grimwood J."/>
            <person name="Han X."/>
            <person name="Sun S."/>
            <person name="Hou Z."/>
            <person name="He W."/>
            <person name="Dai G."/>
            <person name="Sun C."/>
            <person name="Schmutz J."/>
            <person name="Leebens-Mack J.H."/>
            <person name="Li F.W."/>
            <person name="Wang L."/>
        </authorList>
    </citation>
    <scope>NUCLEOTIDE SEQUENCE [LARGE SCALE GENOMIC DNA]</scope>
    <source>
        <strain evidence="2">cv. PW_Plant_1</strain>
    </source>
</reference>
<sequence length="531" mass="58206">MAPEKPAAKPEDYNHAVQEQLSEYINYCPNDAPPWPMTIALGFQHYLTMIGATVLIPSMLVGQMGGDNRAKARVTQTLLFVNGISTLLQSLFGTRLPVVMNGSFAYLIPISTIINSSRLQAICDDNERFHHTMREIQGALIVASSIQVILGFSWLWGVVLRFMSVVSIAPVIALVGLGLYEYGFPGVAKCVEVGIPELVILVFFAQFLKFINSSKRVPIFEHFPIIFSVAITWVYAYILTLGGAYKHASAKGRSHCRTDQAHLVDSAPWVRFPYPLEWGAPTFNAGHAFAMMASALVAQVESTAAMYGVSRLSNATPPPPFVISRGIGWQGFGTLLAGLFGTLTGPTVSVENAGLLGITRVGSRRTVQISAIFMIVFSILGKFGGIVASIPQPIVAAIFCVLDGIIATAGISFLQFANVNSPRNLFVIGFTLFMGFSVPQYFNVFRLTTGHGPVNTHASWFNDILNTIFSSNTVVGFIVAIVLDNSSKTHLSKKDRGIGWWRKYHKWKGSPTNEEFYRLPYSLNEYFPPAE</sequence>
<proteinExistence type="predicted"/>
<evidence type="ECO:0000313" key="1">
    <source>
        <dbReference type="EMBL" id="KAJ7556052.1"/>
    </source>
</evidence>
<keyword evidence="2" id="KW-1185">Reference proteome</keyword>
<gene>
    <name evidence="1" type="ORF">O6H91_05G066600</name>
</gene>
<dbReference type="EMBL" id="CM055096">
    <property type="protein sequence ID" value="KAJ7556052.1"/>
    <property type="molecule type" value="Genomic_DNA"/>
</dbReference>
<dbReference type="Proteomes" id="UP001162992">
    <property type="component" value="Chromosome 5"/>
</dbReference>
<organism evidence="1 2">
    <name type="scientific">Diphasiastrum complanatum</name>
    <name type="common">Issler's clubmoss</name>
    <name type="synonym">Lycopodium complanatum</name>
    <dbReference type="NCBI Taxonomy" id="34168"/>
    <lineage>
        <taxon>Eukaryota</taxon>
        <taxon>Viridiplantae</taxon>
        <taxon>Streptophyta</taxon>
        <taxon>Embryophyta</taxon>
        <taxon>Tracheophyta</taxon>
        <taxon>Lycopodiopsida</taxon>
        <taxon>Lycopodiales</taxon>
        <taxon>Lycopodiaceae</taxon>
        <taxon>Lycopodioideae</taxon>
        <taxon>Diphasiastrum</taxon>
    </lineage>
</organism>
<accession>A0ACC2DPY6</accession>
<name>A0ACC2DPY6_DIPCM</name>
<protein>
    <submittedName>
        <fullName evidence="1">Uncharacterized protein</fullName>
    </submittedName>
</protein>
<comment type="caution">
    <text evidence="1">The sequence shown here is derived from an EMBL/GenBank/DDBJ whole genome shotgun (WGS) entry which is preliminary data.</text>
</comment>